<keyword evidence="7" id="KW-1185">Reference proteome</keyword>
<accession>A0A2T2Y3D1</accession>
<evidence type="ECO:0000259" key="5">
    <source>
        <dbReference type="PROSITE" id="PS51898"/>
    </source>
</evidence>
<dbReference type="PANTHER" id="PTHR30349">
    <property type="entry name" value="PHAGE INTEGRASE-RELATED"/>
    <property type="match status" value="1"/>
</dbReference>
<dbReference type="GO" id="GO:0003677">
    <property type="term" value="F:DNA binding"/>
    <property type="evidence" value="ECO:0007669"/>
    <property type="project" value="UniProtKB-KW"/>
</dbReference>
<name>A0A2T2Y3D1_9ENTR</name>
<evidence type="ECO:0000313" key="7">
    <source>
        <dbReference type="Proteomes" id="UP000240892"/>
    </source>
</evidence>
<dbReference type="PANTHER" id="PTHR30349:SF41">
    <property type="entry name" value="INTEGRASE_RECOMBINASE PROTEIN MJ0367-RELATED"/>
    <property type="match status" value="1"/>
</dbReference>
<keyword evidence="4" id="KW-0233">DNA recombination</keyword>
<comment type="similarity">
    <text evidence="1">Belongs to the 'phage' integrase family.</text>
</comment>
<evidence type="ECO:0000256" key="3">
    <source>
        <dbReference type="ARBA" id="ARBA00023125"/>
    </source>
</evidence>
<evidence type="ECO:0000256" key="1">
    <source>
        <dbReference type="ARBA" id="ARBA00008857"/>
    </source>
</evidence>
<dbReference type="AlphaFoldDB" id="A0A2T2Y3D1"/>
<dbReference type="InterPro" id="IPR013762">
    <property type="entry name" value="Integrase-like_cat_sf"/>
</dbReference>
<dbReference type="Proteomes" id="UP000240892">
    <property type="component" value="Unassembled WGS sequence"/>
</dbReference>
<reference evidence="6 7" key="1">
    <citation type="submission" date="2018-03" db="EMBL/GenBank/DDBJ databases">
        <title>First report of an OXA-48+CTX-M-M-producing Kluyvera ascorbata clone recovered from patients admitted in a University Hospital in Madrid, Spain.</title>
        <authorList>
            <person name="Hernandez-Garcia M."/>
            <person name="Leon-Sampedro R."/>
            <person name="Perez-Viso B."/>
            <person name="Morosini M.I."/>
            <person name="Lopez-Fresnena N."/>
            <person name="Coque T.M."/>
            <person name="Bonten M."/>
            <person name="Malhotra-Kumar S."/>
            <person name="Ruiz-Garbajosa P."/>
            <person name="Canton R."/>
        </authorList>
    </citation>
    <scope>NUCLEOTIDE SEQUENCE [LARGE SCALE GENOMIC DNA]</scope>
    <source>
        <strain evidence="6 7">KA2</strain>
    </source>
</reference>
<dbReference type="InterPro" id="IPR002104">
    <property type="entry name" value="Integrase_catalytic"/>
</dbReference>
<dbReference type="SUPFAM" id="SSF56349">
    <property type="entry name" value="DNA breaking-rejoining enzymes"/>
    <property type="match status" value="1"/>
</dbReference>
<sequence length="558" mass="64298">MYNKVGNAMRNRVYNKPPRFTTKRGNVYYINFRLPDGTFFRRSLGTDSLQAVEVTMSRLSAYIPLVQSGSLSVEQFKLHIDGFREATQRDFDTYLLDWLRMGVDEAKRMPELGRLQRQIDPDSSISPTASVTAAKGYADVYLNRVYSGDDSTARMLLATLFKKKISFDQNGVEQAYEVAGQIDMHQTMLYQAYEAFYSGDLVRYRSLVEEMQFKLTEAERLKKPVAKKVVASVSEPESHGTPLLSVAWKMFTKEKGKGWAAAVANENQRFYDVLLHVIGDLPVGVITKQHIRLVLEVIENLPRRNKKPYSEMTLPECVDFDVPEEDLLSSANVQKHLKIYSSFFKVFLKDEKDILQKAPTEGIKYEVMENKGGSYSKPEMQRLVKYLNTYTDWRRDYFLTLIYTGARRGEIAVIRKEHIREDEETRRWYIFIDGGKTDQAVRQIPLSTTLDKLLLARIKSLKPTDPVFGDLPTYEQIGLEWHSIMADCKIQKFNEFGQKRVIHALRHTFISEAMTKALPVMVQFCVGHSRTQSLGITARYTHRPPLRDLLPVVDCINW</sequence>
<gene>
    <name evidence="6" type="ORF">C8256_10765</name>
</gene>
<keyword evidence="2" id="KW-0229">DNA integration</keyword>
<protein>
    <submittedName>
        <fullName evidence="6">Recombinase XerC</fullName>
    </submittedName>
</protein>
<evidence type="ECO:0000256" key="4">
    <source>
        <dbReference type="ARBA" id="ARBA00023172"/>
    </source>
</evidence>
<organism evidence="6 7">
    <name type="scientific">Kluyvera genomosp. 2</name>
    <dbReference type="NCBI Taxonomy" id="2774054"/>
    <lineage>
        <taxon>Bacteria</taxon>
        <taxon>Pseudomonadati</taxon>
        <taxon>Pseudomonadota</taxon>
        <taxon>Gammaproteobacteria</taxon>
        <taxon>Enterobacterales</taxon>
        <taxon>Enterobacteriaceae</taxon>
        <taxon>Kluyvera</taxon>
    </lineage>
</organism>
<dbReference type="PROSITE" id="PS51898">
    <property type="entry name" value="TYR_RECOMBINASE"/>
    <property type="match status" value="1"/>
</dbReference>
<dbReference type="EMBL" id="PYHO01000006">
    <property type="protein sequence ID" value="PSR47042.1"/>
    <property type="molecule type" value="Genomic_DNA"/>
</dbReference>
<evidence type="ECO:0000313" key="6">
    <source>
        <dbReference type="EMBL" id="PSR47042.1"/>
    </source>
</evidence>
<dbReference type="GO" id="GO:0015074">
    <property type="term" value="P:DNA integration"/>
    <property type="evidence" value="ECO:0007669"/>
    <property type="project" value="UniProtKB-KW"/>
</dbReference>
<dbReference type="GO" id="GO:0006310">
    <property type="term" value="P:DNA recombination"/>
    <property type="evidence" value="ECO:0007669"/>
    <property type="project" value="UniProtKB-KW"/>
</dbReference>
<evidence type="ECO:0000256" key="2">
    <source>
        <dbReference type="ARBA" id="ARBA00022908"/>
    </source>
</evidence>
<keyword evidence="3" id="KW-0238">DNA-binding</keyword>
<comment type="caution">
    <text evidence="6">The sequence shown here is derived from an EMBL/GenBank/DDBJ whole genome shotgun (WGS) entry which is preliminary data.</text>
</comment>
<feature type="domain" description="Tyr recombinase" evidence="5">
    <location>
        <begin position="370"/>
        <end position="554"/>
    </location>
</feature>
<dbReference type="Gene3D" id="1.10.443.10">
    <property type="entry name" value="Intergrase catalytic core"/>
    <property type="match status" value="1"/>
</dbReference>
<dbReference type="InterPro" id="IPR011010">
    <property type="entry name" value="DNA_brk_join_enz"/>
</dbReference>
<proteinExistence type="inferred from homology"/>
<dbReference type="InterPro" id="IPR050090">
    <property type="entry name" value="Tyrosine_recombinase_XerCD"/>
</dbReference>